<protein>
    <recommendedName>
        <fullName evidence="3">DUF1552 domain-containing protein</fullName>
    </recommendedName>
</protein>
<dbReference type="Pfam" id="PF07586">
    <property type="entry name" value="HXXSHH"/>
    <property type="match status" value="1"/>
</dbReference>
<keyword evidence="2" id="KW-1185">Reference proteome</keyword>
<organism evidence="1 2">
    <name type="scientific">Fimbriiglobus ruber</name>
    <dbReference type="NCBI Taxonomy" id="1908690"/>
    <lineage>
        <taxon>Bacteria</taxon>
        <taxon>Pseudomonadati</taxon>
        <taxon>Planctomycetota</taxon>
        <taxon>Planctomycetia</taxon>
        <taxon>Gemmatales</taxon>
        <taxon>Gemmataceae</taxon>
        <taxon>Fimbriiglobus</taxon>
    </lineage>
</organism>
<dbReference type="Proteomes" id="UP000214646">
    <property type="component" value="Unassembled WGS sequence"/>
</dbReference>
<dbReference type="RefSeq" id="WP_238602522.1">
    <property type="nucleotide sequence ID" value="NZ_NIDE01000002.1"/>
</dbReference>
<sequence length="449" mass="48365">MIQSLPTRRAVLRAAGVSVGLPFLESFCHGHTAGKTPGPPLRLAFVYAPNGKHMADWTPATEGAIPDLPPTLAPLEKVREHVTVLSGLCHRNATPGADGPGDHARAMATFLTGVRPKKTSGADVRSGVSVDQMAAAAIGRATRFPSLEVGCEGGKPAGACDNGYSCAYQTNLSWRGESTPVPKEVDPRLVFERLFGDRLGSTAGASQDKRDKRDRDRRSVLDFVAEDARELGGKLGGADRRKLDEYLTGVREIERRIQHAQPTVAVGAENLVRPTGVPENYRDHARLLADLVALAFQADLTRVATFVLGNDGSNRSYREVGVSEGHHDVSHHAGDPTKHDKLRAINRLHVAQFAHLVERLKTTPEGDSTLLDRCLLVYGSGIRDGDRHDHDDLPVLLVGGGNRTRKGGLHVRHPAGTPLCNLYLSLLDRVDVRGDRFGDSTARLAGLPG</sequence>
<comment type="caution">
    <text evidence="1">The sequence shown here is derived from an EMBL/GenBank/DDBJ whole genome shotgun (WGS) entry which is preliminary data.</text>
</comment>
<reference evidence="2" key="1">
    <citation type="submission" date="2017-06" db="EMBL/GenBank/DDBJ databases">
        <title>Genome analysis of Fimbriiglobus ruber SP5, the first member of the order Planctomycetales with confirmed chitinolytic capability.</title>
        <authorList>
            <person name="Ravin N.V."/>
            <person name="Rakitin A.L."/>
            <person name="Ivanova A.A."/>
            <person name="Beletsky A.V."/>
            <person name="Kulichevskaya I.S."/>
            <person name="Mardanov A.V."/>
            <person name="Dedysh S.N."/>
        </authorList>
    </citation>
    <scope>NUCLEOTIDE SEQUENCE [LARGE SCALE GENOMIC DNA]</scope>
    <source>
        <strain evidence="2">SP5</strain>
    </source>
</reference>
<dbReference type="InterPro" id="IPR011447">
    <property type="entry name" value="DUF1552"/>
</dbReference>
<gene>
    <name evidence="1" type="ORF">FRUB_02043</name>
</gene>
<proteinExistence type="predicted"/>
<evidence type="ECO:0000313" key="1">
    <source>
        <dbReference type="EMBL" id="OWK45712.1"/>
    </source>
</evidence>
<name>A0A225DWF3_9BACT</name>
<evidence type="ECO:0008006" key="3">
    <source>
        <dbReference type="Google" id="ProtNLM"/>
    </source>
</evidence>
<evidence type="ECO:0000313" key="2">
    <source>
        <dbReference type="Proteomes" id="UP000214646"/>
    </source>
</evidence>
<dbReference type="EMBL" id="NIDE01000002">
    <property type="protein sequence ID" value="OWK45712.1"/>
    <property type="molecule type" value="Genomic_DNA"/>
</dbReference>
<dbReference type="AlphaFoldDB" id="A0A225DWF3"/>
<accession>A0A225DWF3</accession>